<evidence type="ECO:0000256" key="1">
    <source>
        <dbReference type="ARBA" id="ARBA00001576"/>
    </source>
</evidence>
<dbReference type="EMBL" id="GL732533">
    <property type="protein sequence ID" value="EFX85121.1"/>
    <property type="molecule type" value="Genomic_DNA"/>
</dbReference>
<dbReference type="PROSITE" id="PS00927">
    <property type="entry name" value="TREHALASE_1"/>
    <property type="match status" value="1"/>
</dbReference>
<keyword evidence="9" id="KW-1185">Reference proteome</keyword>
<organism evidence="8 9">
    <name type="scientific">Daphnia pulex</name>
    <name type="common">Water flea</name>
    <dbReference type="NCBI Taxonomy" id="6669"/>
    <lineage>
        <taxon>Eukaryota</taxon>
        <taxon>Metazoa</taxon>
        <taxon>Ecdysozoa</taxon>
        <taxon>Arthropoda</taxon>
        <taxon>Crustacea</taxon>
        <taxon>Branchiopoda</taxon>
        <taxon>Diplostraca</taxon>
        <taxon>Cladocera</taxon>
        <taxon>Anomopoda</taxon>
        <taxon>Daphniidae</taxon>
        <taxon>Daphnia</taxon>
    </lineage>
</organism>
<evidence type="ECO:0000313" key="9">
    <source>
        <dbReference type="Proteomes" id="UP000000305"/>
    </source>
</evidence>
<dbReference type="GO" id="GO:0004555">
    <property type="term" value="F:alpha,alpha-trehalase activity"/>
    <property type="evidence" value="ECO:0000318"/>
    <property type="project" value="GO_Central"/>
</dbReference>
<dbReference type="InterPro" id="IPR008928">
    <property type="entry name" value="6-hairpin_glycosidase_sf"/>
</dbReference>
<evidence type="ECO:0000256" key="5">
    <source>
        <dbReference type="ARBA" id="ARBA00022801"/>
    </source>
</evidence>
<name>E9G5S2_DAPPU</name>
<dbReference type="PROSITE" id="PS00928">
    <property type="entry name" value="TREHALASE_2"/>
    <property type="match status" value="1"/>
</dbReference>
<dbReference type="InterPro" id="IPR012341">
    <property type="entry name" value="6hp_glycosidase-like_sf"/>
</dbReference>
<gene>
    <name evidence="8" type="ORF">DAPPUDRAFT_314347</name>
</gene>
<dbReference type="SUPFAM" id="SSF48208">
    <property type="entry name" value="Six-hairpin glycosidases"/>
    <property type="match status" value="1"/>
</dbReference>
<dbReference type="PRINTS" id="PR00744">
    <property type="entry name" value="GLHYDRLASE37"/>
</dbReference>
<dbReference type="Pfam" id="PF01204">
    <property type="entry name" value="Trehalase"/>
    <property type="match status" value="1"/>
</dbReference>
<evidence type="ECO:0000313" key="8">
    <source>
        <dbReference type="EMBL" id="EFX85121.1"/>
    </source>
</evidence>
<dbReference type="GO" id="GO:0005993">
    <property type="term" value="P:trehalose catabolic process"/>
    <property type="evidence" value="ECO:0000318"/>
    <property type="project" value="GO_Central"/>
</dbReference>
<sequence length="548" mass="63164">LLINGGIIRQKALPPPCPSEIYCYGPLLHAVQNAELYKDSKTFVDKKLRFNPETVLTSFSQFMTDTENQPTNEELQAFVDSNFEAEGLEFQNWDPSDWISDPPFLSQINNSEFRNWGNRLHEGWKSLGRQIKDDVRDNPDLYSIVYVPNPFIVPGGRFRESYYWDSYWIVKGLLISQMNQTVRGMLDNFVQMVDMYGLIPNGGRIYYQQRSQPPMLIPMVDLYVRATGDVDFLRERINLIEKEFEFWLLNRTVSVQGHTLARYNVEFDGPRPESYREDFRTAGNLSGKPLEEFYVNMKSGAESGWDFSTRWFIAEDGSNVGELNDVKITNIIPVDLNSFICMNAKLLSNMFSLLGDEEKSQFYLDKFIKWKEAIQMVCWFCEEGVWLDYDMLNSRSRNYFYASNISPLWAECWDPISLQNSSVINRVLDYLDRSQATKLVGGIPTSMENSGQQWDYPNGWAPLQHLMVYGLENSADPRAKALAFDIARKWLDNNFAAYEQSVPNSMFEKYDVTSIGLPGGGGEYDVQLGFGWTNGVVIDFLNNYGDRL</sequence>
<evidence type="ECO:0000256" key="3">
    <source>
        <dbReference type="ARBA" id="ARBA00012757"/>
    </source>
</evidence>
<dbReference type="Gene3D" id="1.50.10.10">
    <property type="match status" value="1"/>
</dbReference>
<dbReference type="AlphaFoldDB" id="E9G5S2"/>
<dbReference type="HOGENOM" id="CLU_006451_4_0_1"/>
<dbReference type="EC" id="3.2.1.28" evidence="3 7"/>
<dbReference type="InParanoid" id="E9G5S2"/>
<dbReference type="SMR" id="E9G5S2"/>
<comment type="similarity">
    <text evidence="2 7">Belongs to the glycosyl hydrolase 37 family.</text>
</comment>
<evidence type="ECO:0000256" key="4">
    <source>
        <dbReference type="ARBA" id="ARBA00019905"/>
    </source>
</evidence>
<dbReference type="InterPro" id="IPR001661">
    <property type="entry name" value="Glyco_hydro_37"/>
</dbReference>
<dbReference type="PhylomeDB" id="E9G5S2"/>
<comment type="catalytic activity">
    <reaction evidence="1 7">
        <text>alpha,alpha-trehalose + H2O = alpha-D-glucose + beta-D-glucose</text>
        <dbReference type="Rhea" id="RHEA:32675"/>
        <dbReference type="ChEBI" id="CHEBI:15377"/>
        <dbReference type="ChEBI" id="CHEBI:15903"/>
        <dbReference type="ChEBI" id="CHEBI:16551"/>
        <dbReference type="ChEBI" id="CHEBI:17925"/>
        <dbReference type="EC" id="3.2.1.28"/>
    </reaction>
</comment>
<keyword evidence="5 7" id="KW-0378">Hydrolase</keyword>
<dbReference type="FunCoup" id="E9G5S2">
    <property type="interactions" value="230"/>
</dbReference>
<dbReference type="Proteomes" id="UP000000305">
    <property type="component" value="Unassembled WGS sequence"/>
</dbReference>
<dbReference type="PANTHER" id="PTHR23403:SF1">
    <property type="entry name" value="TREHALASE"/>
    <property type="match status" value="1"/>
</dbReference>
<accession>E9G5S2</accession>
<dbReference type="KEGG" id="dpx:DAPPUDRAFT_314347"/>
<evidence type="ECO:0000256" key="6">
    <source>
        <dbReference type="ARBA" id="ARBA00023295"/>
    </source>
</evidence>
<feature type="non-terminal residue" evidence="8">
    <location>
        <position position="548"/>
    </location>
</feature>
<dbReference type="InterPro" id="IPR018232">
    <property type="entry name" value="Glyco_hydro_37_CS"/>
</dbReference>
<dbReference type="STRING" id="6669.E9G5S2"/>
<protein>
    <recommendedName>
        <fullName evidence="4 7">Trehalase</fullName>
        <ecNumber evidence="3 7">3.2.1.28</ecNumber>
    </recommendedName>
    <alternativeName>
        <fullName evidence="7">Alpha-trehalose glucohydrolase</fullName>
    </alternativeName>
</protein>
<dbReference type="eggNOG" id="KOG0602">
    <property type="taxonomic scope" value="Eukaryota"/>
</dbReference>
<evidence type="ECO:0000256" key="2">
    <source>
        <dbReference type="ARBA" id="ARBA00005615"/>
    </source>
</evidence>
<reference evidence="8 9" key="1">
    <citation type="journal article" date="2011" name="Science">
        <title>The ecoresponsive genome of Daphnia pulex.</title>
        <authorList>
            <person name="Colbourne J.K."/>
            <person name="Pfrender M.E."/>
            <person name="Gilbert D."/>
            <person name="Thomas W.K."/>
            <person name="Tucker A."/>
            <person name="Oakley T.H."/>
            <person name="Tokishita S."/>
            <person name="Aerts A."/>
            <person name="Arnold G.J."/>
            <person name="Basu M.K."/>
            <person name="Bauer D.J."/>
            <person name="Caceres C.E."/>
            <person name="Carmel L."/>
            <person name="Casola C."/>
            <person name="Choi J.H."/>
            <person name="Detter J.C."/>
            <person name="Dong Q."/>
            <person name="Dusheyko S."/>
            <person name="Eads B.D."/>
            <person name="Frohlich T."/>
            <person name="Geiler-Samerotte K.A."/>
            <person name="Gerlach D."/>
            <person name="Hatcher P."/>
            <person name="Jogdeo S."/>
            <person name="Krijgsveld J."/>
            <person name="Kriventseva E.V."/>
            <person name="Kultz D."/>
            <person name="Laforsch C."/>
            <person name="Lindquist E."/>
            <person name="Lopez J."/>
            <person name="Manak J.R."/>
            <person name="Muller J."/>
            <person name="Pangilinan J."/>
            <person name="Patwardhan R.P."/>
            <person name="Pitluck S."/>
            <person name="Pritham E.J."/>
            <person name="Rechtsteiner A."/>
            <person name="Rho M."/>
            <person name="Rogozin I.B."/>
            <person name="Sakarya O."/>
            <person name="Salamov A."/>
            <person name="Schaack S."/>
            <person name="Shapiro H."/>
            <person name="Shiga Y."/>
            <person name="Skalitzky C."/>
            <person name="Smith Z."/>
            <person name="Souvorov A."/>
            <person name="Sung W."/>
            <person name="Tang Z."/>
            <person name="Tsuchiya D."/>
            <person name="Tu H."/>
            <person name="Vos H."/>
            <person name="Wang M."/>
            <person name="Wolf Y.I."/>
            <person name="Yamagata H."/>
            <person name="Yamada T."/>
            <person name="Ye Y."/>
            <person name="Shaw J.R."/>
            <person name="Andrews J."/>
            <person name="Crease T.J."/>
            <person name="Tang H."/>
            <person name="Lucas S.M."/>
            <person name="Robertson H.M."/>
            <person name="Bork P."/>
            <person name="Koonin E.V."/>
            <person name="Zdobnov E.M."/>
            <person name="Grigoriev I.V."/>
            <person name="Lynch M."/>
            <person name="Boore J.L."/>
        </authorList>
    </citation>
    <scope>NUCLEOTIDE SEQUENCE [LARGE SCALE GENOMIC DNA]</scope>
</reference>
<dbReference type="PANTHER" id="PTHR23403">
    <property type="entry name" value="TREHALASE"/>
    <property type="match status" value="1"/>
</dbReference>
<evidence type="ECO:0000256" key="7">
    <source>
        <dbReference type="RuleBase" id="RU361180"/>
    </source>
</evidence>
<keyword evidence="6 7" id="KW-0326">Glycosidase</keyword>
<dbReference type="OMA" id="APMVYEY"/>
<dbReference type="OrthoDB" id="3542292at2759"/>
<proteinExistence type="inferred from homology"/>